<gene>
    <name evidence="2" type="ORF">BINO364_LOCUS2433</name>
</gene>
<keyword evidence="3" id="KW-1185">Reference proteome</keyword>
<feature type="non-terminal residue" evidence="2">
    <location>
        <position position="87"/>
    </location>
</feature>
<evidence type="ECO:0000313" key="3">
    <source>
        <dbReference type="Proteomes" id="UP000838878"/>
    </source>
</evidence>
<reference evidence="2" key="1">
    <citation type="submission" date="2021-12" db="EMBL/GenBank/DDBJ databases">
        <authorList>
            <person name="Martin H S."/>
        </authorList>
    </citation>
    <scope>NUCLEOTIDE SEQUENCE</scope>
</reference>
<evidence type="ECO:0000256" key="1">
    <source>
        <dbReference type="SAM" id="MobiDB-lite"/>
    </source>
</evidence>
<dbReference type="AlphaFoldDB" id="A0A8J9Y6P9"/>
<name>A0A8J9Y6P9_9NEOP</name>
<proteinExistence type="predicted"/>
<protein>
    <submittedName>
        <fullName evidence="2">Uncharacterized protein</fullName>
    </submittedName>
</protein>
<evidence type="ECO:0000313" key="2">
    <source>
        <dbReference type="EMBL" id="CAH0715516.1"/>
    </source>
</evidence>
<sequence length="87" mass="9248">MSLKRQSIRYVFIGNSTDTATLTILVDSWVTVTQSGEARSVRCDATTEERGARLRSVAARSVRVAHASDSTGGPGADADTTATHRVP</sequence>
<dbReference type="Proteomes" id="UP000838878">
    <property type="component" value="Chromosome 10"/>
</dbReference>
<organism evidence="2 3">
    <name type="scientific">Brenthis ino</name>
    <name type="common">lesser marbled fritillary</name>
    <dbReference type="NCBI Taxonomy" id="405034"/>
    <lineage>
        <taxon>Eukaryota</taxon>
        <taxon>Metazoa</taxon>
        <taxon>Ecdysozoa</taxon>
        <taxon>Arthropoda</taxon>
        <taxon>Hexapoda</taxon>
        <taxon>Insecta</taxon>
        <taxon>Pterygota</taxon>
        <taxon>Neoptera</taxon>
        <taxon>Endopterygota</taxon>
        <taxon>Lepidoptera</taxon>
        <taxon>Glossata</taxon>
        <taxon>Ditrysia</taxon>
        <taxon>Papilionoidea</taxon>
        <taxon>Nymphalidae</taxon>
        <taxon>Heliconiinae</taxon>
        <taxon>Argynnini</taxon>
        <taxon>Brenthis</taxon>
    </lineage>
</organism>
<feature type="region of interest" description="Disordered" evidence="1">
    <location>
        <begin position="63"/>
        <end position="87"/>
    </location>
</feature>
<dbReference type="EMBL" id="OV170230">
    <property type="protein sequence ID" value="CAH0715516.1"/>
    <property type="molecule type" value="Genomic_DNA"/>
</dbReference>
<accession>A0A8J9Y6P9</accession>